<feature type="domain" description="Mediator complex subunit MED14 N-terminal" evidence="11">
    <location>
        <begin position="141"/>
        <end position="229"/>
    </location>
</feature>
<comment type="subunit">
    <text evidence="9">Component of the Mediator complex.</text>
</comment>
<keyword evidence="7 9" id="KW-0539">Nucleus</keyword>
<evidence type="ECO:0000256" key="6">
    <source>
        <dbReference type="ARBA" id="ARBA00023163"/>
    </source>
</evidence>
<feature type="region of interest" description="Disordered" evidence="10">
    <location>
        <begin position="912"/>
        <end position="1006"/>
    </location>
</feature>
<evidence type="ECO:0000256" key="7">
    <source>
        <dbReference type="ARBA" id="ARBA00023242"/>
    </source>
</evidence>
<dbReference type="GO" id="GO:0006357">
    <property type="term" value="P:regulation of transcription by RNA polymerase II"/>
    <property type="evidence" value="ECO:0007669"/>
    <property type="project" value="InterPro"/>
</dbReference>
<evidence type="ECO:0000313" key="13">
    <source>
        <dbReference type="Proteomes" id="UP000799424"/>
    </source>
</evidence>
<evidence type="ECO:0000256" key="8">
    <source>
        <dbReference type="ARBA" id="ARBA00032007"/>
    </source>
</evidence>
<dbReference type="InterPro" id="IPR055122">
    <property type="entry name" value="Med14_N"/>
</dbReference>
<keyword evidence="5 9" id="KW-0010">Activator</keyword>
<feature type="compositionally biased region" description="Basic and acidic residues" evidence="10">
    <location>
        <begin position="12"/>
        <end position="22"/>
    </location>
</feature>
<keyword evidence="6 9" id="KW-0804">Transcription</keyword>
<organism evidence="12 13">
    <name type="scientific">Ophiobolus disseminans</name>
    <dbReference type="NCBI Taxonomy" id="1469910"/>
    <lineage>
        <taxon>Eukaryota</taxon>
        <taxon>Fungi</taxon>
        <taxon>Dikarya</taxon>
        <taxon>Ascomycota</taxon>
        <taxon>Pezizomycotina</taxon>
        <taxon>Dothideomycetes</taxon>
        <taxon>Pleosporomycetidae</taxon>
        <taxon>Pleosporales</taxon>
        <taxon>Pleosporineae</taxon>
        <taxon>Phaeosphaeriaceae</taxon>
        <taxon>Ophiobolus</taxon>
    </lineage>
</organism>
<evidence type="ECO:0000256" key="4">
    <source>
        <dbReference type="ARBA" id="ARBA00023015"/>
    </source>
</evidence>
<dbReference type="PANTHER" id="PTHR12809">
    <property type="entry name" value="MEDIATOR COMPLEX SUBUNIT"/>
    <property type="match status" value="1"/>
</dbReference>
<keyword evidence="4 9" id="KW-0805">Transcription regulation</keyword>
<dbReference type="Proteomes" id="UP000799424">
    <property type="component" value="Unassembled WGS sequence"/>
</dbReference>
<accession>A0A6A7A244</accession>
<evidence type="ECO:0000256" key="10">
    <source>
        <dbReference type="SAM" id="MobiDB-lite"/>
    </source>
</evidence>
<sequence length="1006" mass="113004">MNHDSGAATGPRDGENKKRNFEGKLINGDRNAPGTPTVNGAPTADSGGAPPVSAPSAPSTDRFADLPPEIAHIAQELYHPLSTLLLRISQETYNDLSETLQAMAEIPLVPQTNGVLSNGLGAHGAGQENAEANRRKKLLLMNAAGERNPDIRTALEILSTGKAPWMPTMGYIAPEPISSEQALKLLRYMDTSLSIRLNVHETLPRRLQNWRVKSGRATFVIENELEFDVVSFVEDTSQQWWFLDVRLLFSPAPVIVEGSHFYTNLKRQADFILREKGGLDGLFDFLSNFVLTHKISVLRSQAIALVGTRWAGSLKVENVHRELVVSYWTNRPGKKNWIEIGISNNKVRNGKTSWRGPPLPSLTVRWFRQGVEVKGVDFGFDWRKLSFERIIKRVIAYHANDILQTTKQHLEPQIAAHANLSDTEPADSKLQLALGTTGNSTSLCLEPVTGNYILQPATLFSAKAEYEFNQGKEPKRMAIILTTLLAQTLRGRVEKYAQQLGWNLVSQRLLRPDVVKAAVQREVLQFAMYSPRSWSSGWALANVVDVSGSSWWILEIGGNGLVINHAEEIKMERPDGSTLDINRSTLGSLERVAVQILSLRVTARQLDKEKKQYKPQVEFGGNLWHIATGRMIPSAAKDMQRLMAASPQKFFKFSEDGRFQILLSTPFGQDILGELRARLRDVNRLRSFTTTLQKREMRLVSSSLQRVEFQYGPSPHCAAVKFSTEKEVMIEISHSNPHHRLLKLLTEIANERIPSLPAMFSDDTNGLDRLCTTLVLTRPLVTALKKLEDPTTNVNLRNPAIFAHSLFKYRLCYENPICTFDIRVQVKDDNVHWFIEDNIKKHTLDMRPFPERNPTHRRLDNLQAKLKELFSAKDKGWFGTRNGLITEIDGVGLALDKLNKCVRECTMEGGYKPPPPLEVAPPVAKPQAQAQAQAQQQQVNSHQQAANQQRAQQLAQARQQAQQQAQRRQSQNQQNSRGQMPNGRSHQQGNNRPGQPARQQDIIEID</sequence>
<comment type="subcellular location">
    <subcellularLocation>
        <location evidence="1 9">Nucleus</location>
    </subcellularLocation>
</comment>
<evidence type="ECO:0000256" key="5">
    <source>
        <dbReference type="ARBA" id="ARBA00023159"/>
    </source>
</evidence>
<feature type="compositionally biased region" description="Low complexity" evidence="10">
    <location>
        <begin position="44"/>
        <end position="59"/>
    </location>
</feature>
<evidence type="ECO:0000256" key="3">
    <source>
        <dbReference type="ARBA" id="ARBA00019619"/>
    </source>
</evidence>
<dbReference type="InterPro" id="IPR013947">
    <property type="entry name" value="Mediator_Med14"/>
</dbReference>
<dbReference type="GO" id="GO:0070847">
    <property type="term" value="C:core mediator complex"/>
    <property type="evidence" value="ECO:0007669"/>
    <property type="project" value="TreeGrafter"/>
</dbReference>
<keyword evidence="13" id="KW-1185">Reference proteome</keyword>
<dbReference type="Pfam" id="PF08638">
    <property type="entry name" value="Med14"/>
    <property type="match status" value="1"/>
</dbReference>
<gene>
    <name evidence="12" type="ORF">CC86DRAFT_445334</name>
</gene>
<name>A0A6A7A244_9PLEO</name>
<evidence type="ECO:0000256" key="1">
    <source>
        <dbReference type="ARBA" id="ARBA00004123"/>
    </source>
</evidence>
<dbReference type="PANTHER" id="PTHR12809:SF2">
    <property type="entry name" value="MEDIATOR OF RNA POLYMERASE II TRANSCRIPTION SUBUNIT 14"/>
    <property type="match status" value="1"/>
</dbReference>
<evidence type="ECO:0000259" key="11">
    <source>
        <dbReference type="Pfam" id="PF08638"/>
    </source>
</evidence>
<dbReference type="OrthoDB" id="205099at2759"/>
<feature type="region of interest" description="Disordered" evidence="10">
    <location>
        <begin position="1"/>
        <end position="64"/>
    </location>
</feature>
<feature type="compositionally biased region" description="Polar residues" evidence="10">
    <location>
        <begin position="978"/>
        <end position="993"/>
    </location>
</feature>
<reference evidence="12" key="1">
    <citation type="journal article" date="2020" name="Stud. Mycol.">
        <title>101 Dothideomycetes genomes: a test case for predicting lifestyles and emergence of pathogens.</title>
        <authorList>
            <person name="Haridas S."/>
            <person name="Albert R."/>
            <person name="Binder M."/>
            <person name="Bloem J."/>
            <person name="Labutti K."/>
            <person name="Salamov A."/>
            <person name="Andreopoulos B."/>
            <person name="Baker S."/>
            <person name="Barry K."/>
            <person name="Bills G."/>
            <person name="Bluhm B."/>
            <person name="Cannon C."/>
            <person name="Castanera R."/>
            <person name="Culley D."/>
            <person name="Daum C."/>
            <person name="Ezra D."/>
            <person name="Gonzalez J."/>
            <person name="Henrissat B."/>
            <person name="Kuo A."/>
            <person name="Liang C."/>
            <person name="Lipzen A."/>
            <person name="Lutzoni F."/>
            <person name="Magnuson J."/>
            <person name="Mondo S."/>
            <person name="Nolan M."/>
            <person name="Ohm R."/>
            <person name="Pangilinan J."/>
            <person name="Park H.-J."/>
            <person name="Ramirez L."/>
            <person name="Alfaro M."/>
            <person name="Sun H."/>
            <person name="Tritt A."/>
            <person name="Yoshinaga Y."/>
            <person name="Zwiers L.-H."/>
            <person name="Turgeon B."/>
            <person name="Goodwin S."/>
            <person name="Spatafora J."/>
            <person name="Crous P."/>
            <person name="Grigoriev I."/>
        </authorList>
    </citation>
    <scope>NUCLEOTIDE SEQUENCE</scope>
    <source>
        <strain evidence="12">CBS 113818</strain>
    </source>
</reference>
<dbReference type="GO" id="GO:0016592">
    <property type="term" value="C:mediator complex"/>
    <property type="evidence" value="ECO:0007669"/>
    <property type="project" value="UniProtKB-UniRule"/>
</dbReference>
<dbReference type="Pfam" id="PF26204">
    <property type="entry name" value="Med14_fung"/>
    <property type="match status" value="1"/>
</dbReference>
<dbReference type="AlphaFoldDB" id="A0A6A7A244"/>
<protein>
    <recommendedName>
        <fullName evidence="3 9">Mediator of RNA polymerase II transcription subunit 14</fullName>
    </recommendedName>
    <alternativeName>
        <fullName evidence="8 9">Mediator complex subunit 14</fullName>
    </alternativeName>
</protein>
<evidence type="ECO:0000256" key="9">
    <source>
        <dbReference type="RuleBase" id="RU365082"/>
    </source>
</evidence>
<dbReference type="GO" id="GO:0003712">
    <property type="term" value="F:transcription coregulator activity"/>
    <property type="evidence" value="ECO:0007669"/>
    <property type="project" value="UniProtKB-UniRule"/>
</dbReference>
<evidence type="ECO:0000313" key="12">
    <source>
        <dbReference type="EMBL" id="KAF2827331.1"/>
    </source>
</evidence>
<dbReference type="EMBL" id="MU006224">
    <property type="protein sequence ID" value="KAF2827331.1"/>
    <property type="molecule type" value="Genomic_DNA"/>
</dbReference>
<comment type="function">
    <text evidence="9">Component of the Mediator complex, a coactivator involved in the regulated transcription of nearly all RNA polymerase II-dependent genes. Mediator functions as a bridge to convey information from gene-specific regulatory proteins to the basal RNA polymerase II transcription machinery. Mediator is recruited to promoters by direct interactions with regulatory proteins and serves as a scaffold for the assembly of a functional preinitiation complex with RNA polymerase II and the general transcription factors.</text>
</comment>
<evidence type="ECO:0000256" key="2">
    <source>
        <dbReference type="ARBA" id="ARBA00007813"/>
    </source>
</evidence>
<feature type="compositionally biased region" description="Low complexity" evidence="10">
    <location>
        <begin position="920"/>
        <end position="977"/>
    </location>
</feature>
<proteinExistence type="inferred from homology"/>
<comment type="similarity">
    <text evidence="2 9">Belongs to the Mediator complex subunit 14 family.</text>
</comment>